<dbReference type="Pfam" id="PF21762">
    <property type="entry name" value="DEDDh_C"/>
    <property type="match status" value="1"/>
</dbReference>
<feature type="compositionally biased region" description="Polar residues" evidence="1">
    <location>
        <begin position="587"/>
        <end position="596"/>
    </location>
</feature>
<keyword evidence="4" id="KW-1185">Reference proteome</keyword>
<dbReference type="Proteomes" id="UP001174997">
    <property type="component" value="Unassembled WGS sequence"/>
</dbReference>
<keyword evidence="3" id="KW-0540">Nuclease</keyword>
<dbReference type="GO" id="GO:0005634">
    <property type="term" value="C:nucleus"/>
    <property type="evidence" value="ECO:0007669"/>
    <property type="project" value="TreeGrafter"/>
</dbReference>
<evidence type="ECO:0000256" key="1">
    <source>
        <dbReference type="SAM" id="MobiDB-lite"/>
    </source>
</evidence>
<comment type="caution">
    <text evidence="3">The sequence shown here is derived from an EMBL/GenBank/DDBJ whole genome shotgun (WGS) entry which is preliminary data.</text>
</comment>
<evidence type="ECO:0000313" key="3">
    <source>
        <dbReference type="EMBL" id="KAK0674387.1"/>
    </source>
</evidence>
<keyword evidence="3" id="KW-0269">Exonuclease</keyword>
<gene>
    <name evidence="3" type="ORF">QBC41DRAFT_352128</name>
</gene>
<sequence length="596" mass="67609">MMSTNNMYSDEDREADEAFMTQLAAVTGQPDLFKGIDPSFWRTVDEEHVDHMTYDYERYDSDDSTGGMIFKIKDLEVKDSSSNQRLNLEAAAESSKQDKTSKARALLADTPDFKHDPDRLEKEGLMWKETGLKRGDLSPEGTEFVSWKMVRGYPEMFVGKRNGERTKEMFTIEGLHKNRIWDVYYLHQPKEIHPKPGLFVPTYQFQHLLDTINARLDINLTIPPGNNEAKFKLVFGDGNTPRPRFLGRTRNADAFKSFSGLVPRPKPEDDIKQGTEEGQAKLISVLKMIANSHKKTEKSKKNAYKRFEAHLAWGRGLKRTQCYLGLRERKTAEAIPLPSGVRFVSIDLEAWEQDQSVITEVGIAILDTPNIENIDPGENGQNWFKAIQARHILVAENTWATNTKYVKSCPESFDFGRSQLFKGNDVPEVMESVINDSPYPVVLVFHESAADIKFLQAIKYNIYEAKNVLEIIDTKHLYQYAVRSSNQPSVSTVCRFLEIDTKNLHNAGNDAVFTLQAMVGLAVKQRVESLKRARDKSVETPQTPEHHVPFAEMVEKEGWTSGGEDSDGGHPVRPAQFEMDFSPPTPAQESGSSFDW</sequence>
<protein>
    <submittedName>
        <fullName evidence="3">Exonuclease</fullName>
    </submittedName>
</protein>
<organism evidence="3 4">
    <name type="scientific">Cercophora samala</name>
    <dbReference type="NCBI Taxonomy" id="330535"/>
    <lineage>
        <taxon>Eukaryota</taxon>
        <taxon>Fungi</taxon>
        <taxon>Dikarya</taxon>
        <taxon>Ascomycota</taxon>
        <taxon>Pezizomycotina</taxon>
        <taxon>Sordariomycetes</taxon>
        <taxon>Sordariomycetidae</taxon>
        <taxon>Sordariales</taxon>
        <taxon>Lasiosphaeriaceae</taxon>
        <taxon>Cercophora</taxon>
    </lineage>
</organism>
<dbReference type="GO" id="GO:0003676">
    <property type="term" value="F:nucleic acid binding"/>
    <property type="evidence" value="ECO:0007669"/>
    <property type="project" value="InterPro"/>
</dbReference>
<reference evidence="3" key="1">
    <citation type="submission" date="2023-06" db="EMBL/GenBank/DDBJ databases">
        <title>Genome-scale phylogeny and comparative genomics of the fungal order Sordariales.</title>
        <authorList>
            <consortium name="Lawrence Berkeley National Laboratory"/>
            <person name="Hensen N."/>
            <person name="Bonometti L."/>
            <person name="Westerberg I."/>
            <person name="Brannstrom I.O."/>
            <person name="Guillou S."/>
            <person name="Cros-Aarteil S."/>
            <person name="Calhoun S."/>
            <person name="Haridas S."/>
            <person name="Kuo A."/>
            <person name="Mondo S."/>
            <person name="Pangilinan J."/>
            <person name="Riley R."/>
            <person name="Labutti K."/>
            <person name="Andreopoulos B."/>
            <person name="Lipzen A."/>
            <person name="Chen C."/>
            <person name="Yanf M."/>
            <person name="Daum C."/>
            <person name="Ng V."/>
            <person name="Clum A."/>
            <person name="Steindorff A."/>
            <person name="Ohm R."/>
            <person name="Martin F."/>
            <person name="Silar P."/>
            <person name="Natvig D."/>
            <person name="Lalanne C."/>
            <person name="Gautier V."/>
            <person name="Ament-Velasquez S.L."/>
            <person name="Kruys A."/>
            <person name="Hutchinson M.I."/>
            <person name="Powell A.J."/>
            <person name="Barry K."/>
            <person name="Miller A.N."/>
            <person name="Grigoriev I.V."/>
            <person name="Debuchy R."/>
            <person name="Gladieux P."/>
            <person name="Thoren M.H."/>
            <person name="Johannesson H."/>
        </authorList>
    </citation>
    <scope>NUCLEOTIDE SEQUENCE</scope>
    <source>
        <strain evidence="3">CBS 307.81</strain>
    </source>
</reference>
<dbReference type="PANTHER" id="PTHR28083">
    <property type="entry name" value="GOOD FOR FULL DBP5 ACTIVITY PROTEIN 2"/>
    <property type="match status" value="1"/>
</dbReference>
<dbReference type="PANTHER" id="PTHR28083:SF1">
    <property type="entry name" value="GOOD FOR FULL DBP5 ACTIVITY PROTEIN 2"/>
    <property type="match status" value="1"/>
</dbReference>
<dbReference type="EMBL" id="JAULSY010000002">
    <property type="protein sequence ID" value="KAK0674387.1"/>
    <property type="molecule type" value="Genomic_DNA"/>
</dbReference>
<accession>A0AA39ZNY4</accession>
<evidence type="ECO:0000259" key="2">
    <source>
        <dbReference type="Pfam" id="PF21762"/>
    </source>
</evidence>
<proteinExistence type="predicted"/>
<dbReference type="InterPro" id="IPR048519">
    <property type="entry name" value="Gfd2/YDR514C-like_C"/>
</dbReference>
<dbReference type="SUPFAM" id="SSF53098">
    <property type="entry name" value="Ribonuclease H-like"/>
    <property type="match status" value="1"/>
</dbReference>
<evidence type="ECO:0000313" key="4">
    <source>
        <dbReference type="Proteomes" id="UP001174997"/>
    </source>
</evidence>
<feature type="region of interest" description="Disordered" evidence="1">
    <location>
        <begin position="532"/>
        <end position="596"/>
    </location>
</feature>
<dbReference type="Gene3D" id="3.30.420.10">
    <property type="entry name" value="Ribonuclease H-like superfamily/Ribonuclease H"/>
    <property type="match status" value="1"/>
</dbReference>
<dbReference type="AlphaFoldDB" id="A0AA39ZNY4"/>
<feature type="domain" description="Gfd2/YDR514C-like C-terminal" evidence="2">
    <location>
        <begin position="343"/>
        <end position="520"/>
    </location>
</feature>
<dbReference type="InterPro" id="IPR012337">
    <property type="entry name" value="RNaseH-like_sf"/>
</dbReference>
<keyword evidence="3" id="KW-0378">Hydrolase</keyword>
<name>A0AA39ZNY4_9PEZI</name>
<dbReference type="InterPro" id="IPR036397">
    <property type="entry name" value="RNaseH_sf"/>
</dbReference>
<dbReference type="InterPro" id="IPR040151">
    <property type="entry name" value="Gfd2/YDR514C-like"/>
</dbReference>
<dbReference type="GO" id="GO:0004527">
    <property type="term" value="F:exonuclease activity"/>
    <property type="evidence" value="ECO:0007669"/>
    <property type="project" value="UniProtKB-KW"/>
</dbReference>
<feature type="compositionally biased region" description="Basic and acidic residues" evidence="1">
    <location>
        <begin position="532"/>
        <end position="558"/>
    </location>
</feature>